<dbReference type="GO" id="GO:0140663">
    <property type="term" value="F:ATP-dependent FeS chaperone activity"/>
    <property type="evidence" value="ECO:0007669"/>
    <property type="project" value="InterPro"/>
</dbReference>
<keyword evidence="2 6" id="KW-0547">Nucleotide-binding</keyword>
<keyword evidence="1 6" id="KW-0479">Metal-binding</keyword>
<dbReference type="GO" id="GO:0046872">
    <property type="term" value="F:metal ion binding"/>
    <property type="evidence" value="ECO:0007669"/>
    <property type="project" value="UniProtKB-KW"/>
</dbReference>
<dbReference type="EMBL" id="CP116942">
    <property type="protein sequence ID" value="WCO66569.1"/>
    <property type="molecule type" value="Genomic_DNA"/>
</dbReference>
<dbReference type="Gene3D" id="3.30.300.130">
    <property type="entry name" value="Fe-S cluster assembly (FSCA)"/>
    <property type="match status" value="1"/>
</dbReference>
<dbReference type="InterPro" id="IPR002744">
    <property type="entry name" value="MIP18-like"/>
</dbReference>
<dbReference type="SUPFAM" id="SSF52540">
    <property type="entry name" value="P-loop containing nucleoside triphosphate hydrolases"/>
    <property type="match status" value="1"/>
</dbReference>
<dbReference type="GO" id="GO:0016887">
    <property type="term" value="F:ATP hydrolysis activity"/>
    <property type="evidence" value="ECO:0007669"/>
    <property type="project" value="UniProtKB-UniRule"/>
</dbReference>
<dbReference type="AlphaFoldDB" id="A0AAE9Y923"/>
<dbReference type="InterPro" id="IPR034904">
    <property type="entry name" value="FSCA_dom_sf"/>
</dbReference>
<feature type="binding site" evidence="6">
    <location>
        <begin position="134"/>
        <end position="141"/>
    </location>
    <ligand>
        <name>ATP</name>
        <dbReference type="ChEBI" id="CHEBI:30616"/>
    </ligand>
</feature>
<dbReference type="GO" id="GO:0051539">
    <property type="term" value="F:4 iron, 4 sulfur cluster binding"/>
    <property type="evidence" value="ECO:0007669"/>
    <property type="project" value="TreeGrafter"/>
</dbReference>
<dbReference type="GO" id="GO:0005524">
    <property type="term" value="F:ATP binding"/>
    <property type="evidence" value="ECO:0007669"/>
    <property type="project" value="UniProtKB-UniRule"/>
</dbReference>
<evidence type="ECO:0000313" key="9">
    <source>
        <dbReference type="Proteomes" id="UP001216390"/>
    </source>
</evidence>
<evidence type="ECO:0000256" key="3">
    <source>
        <dbReference type="ARBA" id="ARBA00022840"/>
    </source>
</evidence>
<dbReference type="CDD" id="cd02037">
    <property type="entry name" value="Mrp_NBP35"/>
    <property type="match status" value="1"/>
</dbReference>
<dbReference type="Pfam" id="PF10609">
    <property type="entry name" value="ParA"/>
    <property type="match status" value="1"/>
</dbReference>
<dbReference type="SUPFAM" id="SSF117916">
    <property type="entry name" value="Fe-S cluster assembly (FSCA) domain-like"/>
    <property type="match status" value="1"/>
</dbReference>
<comment type="function">
    <text evidence="6">Binds and transfers iron-sulfur (Fe-S) clusters to target apoproteins. Can hydrolyze ATP.</text>
</comment>
<dbReference type="Proteomes" id="UP001216390">
    <property type="component" value="Chromosome"/>
</dbReference>
<evidence type="ECO:0000259" key="7">
    <source>
        <dbReference type="Pfam" id="PF01883"/>
    </source>
</evidence>
<proteinExistence type="inferred from homology"/>
<dbReference type="HAMAP" id="MF_02040">
    <property type="entry name" value="Mrp_NBP35"/>
    <property type="match status" value="1"/>
</dbReference>
<dbReference type="RefSeq" id="WP_272736092.1">
    <property type="nucleotide sequence ID" value="NZ_CP116942.1"/>
</dbReference>
<comment type="subunit">
    <text evidence="6">Homodimer.</text>
</comment>
<sequence length="419" mass="43543">MPPTPPSSTAGGADGPRIDLDEMRGLLRGVIDPELGSDIVDLGMVRDVTADDDGHVVVTIALTTSGCPLRAQIQRDIRTRLGSVPGVADVRLEWTEMTDEQKSSAMAKARFNVSQREEETNVAPTTKVILVASGKGGVGKSSVTVNLATAMAARGLKVGVLDADVWGFSVPRMLGVEGRLAGSEEGGRKMMVPHSKRVGDGELRITSMGFLVEDEASALMWRGLMLNRGVQHFLQDVAWGDDLDYLLVDMPPGTGDVQMGVAKMIPRAEVLVVTTPALAAQKVAERAVSMSRKSYLRVAGIVENMSAFTCDHGESYALFGSGGGAALAESSGAPLLAEIPLEPEVVSGGDTGQPAALGDGPAAEAFRALAEVVVTEAVPPLAMAGCTARMLDAAVAALDEADAAEETPSETAVDVPTPG</sequence>
<dbReference type="PANTHER" id="PTHR42961:SF2">
    <property type="entry name" value="IRON-SULFUR PROTEIN NUBPL"/>
    <property type="match status" value="1"/>
</dbReference>
<dbReference type="InterPro" id="IPR027417">
    <property type="entry name" value="P-loop_NTPase"/>
</dbReference>
<keyword evidence="5 6" id="KW-0411">Iron-sulfur</keyword>
<dbReference type="InterPro" id="IPR044304">
    <property type="entry name" value="NUBPL-like"/>
</dbReference>
<evidence type="ECO:0000256" key="4">
    <source>
        <dbReference type="ARBA" id="ARBA00023004"/>
    </source>
</evidence>
<gene>
    <name evidence="8" type="ORF">PO878_18890</name>
</gene>
<name>A0AAE9Y923_9ACTN</name>
<protein>
    <recommendedName>
        <fullName evidence="6">Iron-sulfur cluster carrier protein</fullName>
    </recommendedName>
</protein>
<dbReference type="InterPro" id="IPR019591">
    <property type="entry name" value="Mrp/NBP35_ATP-bd"/>
</dbReference>
<keyword evidence="6" id="KW-0378">Hydrolase</keyword>
<organism evidence="8 9">
    <name type="scientific">Iamia majanohamensis</name>
    <dbReference type="NCBI Taxonomy" id="467976"/>
    <lineage>
        <taxon>Bacteria</taxon>
        <taxon>Bacillati</taxon>
        <taxon>Actinomycetota</taxon>
        <taxon>Acidimicrobiia</taxon>
        <taxon>Acidimicrobiales</taxon>
        <taxon>Iamiaceae</taxon>
        <taxon>Iamia</taxon>
    </lineage>
</organism>
<dbReference type="Gene3D" id="3.40.50.300">
    <property type="entry name" value="P-loop containing nucleotide triphosphate hydrolases"/>
    <property type="match status" value="1"/>
</dbReference>
<feature type="domain" description="MIP18 family-like" evidence="7">
    <location>
        <begin position="22"/>
        <end position="90"/>
    </location>
</feature>
<comment type="similarity">
    <text evidence="6">Belongs to the Mrp/NBP35 ATP-binding proteins family.</text>
</comment>
<keyword evidence="4 6" id="KW-0408">Iron</keyword>
<reference evidence="8" key="1">
    <citation type="submission" date="2023-01" db="EMBL/GenBank/DDBJ databases">
        <title>The diversity of Class Acidimicrobiia in South China Sea sediment environments and the proposal of Iamia marina sp. nov., a novel species of the genus Iamia.</title>
        <authorList>
            <person name="He Y."/>
            <person name="Tian X."/>
        </authorList>
    </citation>
    <scope>NUCLEOTIDE SEQUENCE</scope>
    <source>
        <strain evidence="8">DSM 19957</strain>
    </source>
</reference>
<evidence type="ECO:0000313" key="8">
    <source>
        <dbReference type="EMBL" id="WCO66569.1"/>
    </source>
</evidence>
<accession>A0AAE9Y923</accession>
<evidence type="ECO:0000256" key="5">
    <source>
        <dbReference type="ARBA" id="ARBA00023014"/>
    </source>
</evidence>
<evidence type="ECO:0000256" key="6">
    <source>
        <dbReference type="HAMAP-Rule" id="MF_02040"/>
    </source>
</evidence>
<evidence type="ECO:0000256" key="1">
    <source>
        <dbReference type="ARBA" id="ARBA00022723"/>
    </source>
</evidence>
<dbReference type="GO" id="GO:0016226">
    <property type="term" value="P:iron-sulfur cluster assembly"/>
    <property type="evidence" value="ECO:0007669"/>
    <property type="project" value="InterPro"/>
</dbReference>
<dbReference type="PANTHER" id="PTHR42961">
    <property type="entry name" value="IRON-SULFUR PROTEIN NUBPL"/>
    <property type="match status" value="1"/>
</dbReference>
<evidence type="ECO:0000256" key="2">
    <source>
        <dbReference type="ARBA" id="ARBA00022741"/>
    </source>
</evidence>
<dbReference type="KEGG" id="ima:PO878_18890"/>
<dbReference type="InterPro" id="IPR033756">
    <property type="entry name" value="YlxH/NBP35"/>
</dbReference>
<keyword evidence="9" id="KW-1185">Reference proteome</keyword>
<dbReference type="Pfam" id="PF01883">
    <property type="entry name" value="FeS_assembly_P"/>
    <property type="match status" value="1"/>
</dbReference>
<keyword evidence="3 6" id="KW-0067">ATP-binding</keyword>